<dbReference type="GO" id="GO:0008270">
    <property type="term" value="F:zinc ion binding"/>
    <property type="evidence" value="ECO:0007669"/>
    <property type="project" value="UniProtKB-KW"/>
</dbReference>
<dbReference type="InterPro" id="IPR002893">
    <property type="entry name" value="Znf_MYND"/>
</dbReference>
<comment type="caution">
    <text evidence="6">The sequence shown here is derived from an EMBL/GenBank/DDBJ whole genome shotgun (WGS) entry which is preliminary data.</text>
</comment>
<name>A0A2A9PII2_OPHUN</name>
<sequence length="226" mass="25916">MDTPQMPTEMPKLDDPRFFPVFEALPIKYKVNLAYHGTNDGRVYRPRAHWCFLGEIVQHSFFLRLSILVRDGNGKSIPITFYTSEHGSSLVRNGEVKIGYTAAVLYAEQHGFVDSTVGICQQALQTIKVFPVSMDGLMQLSDRLQKYATVDKDETTCHNCQRKAASLLRCAKCNLFSYCNKDCQVEAWHHKGHKADCKLLKDADFRSLLLLQWDCFQDFHQFSPRT</sequence>
<evidence type="ECO:0000256" key="4">
    <source>
        <dbReference type="PROSITE-ProRule" id="PRU00134"/>
    </source>
</evidence>
<proteinExistence type="predicted"/>
<dbReference type="OrthoDB" id="265717at2759"/>
<gene>
    <name evidence="6" type="ORF">XA68_10248</name>
</gene>
<dbReference type="EMBL" id="LAZP02000105">
    <property type="protein sequence ID" value="PFH60841.1"/>
    <property type="molecule type" value="Genomic_DNA"/>
</dbReference>
<evidence type="ECO:0000259" key="5">
    <source>
        <dbReference type="PROSITE" id="PS50865"/>
    </source>
</evidence>
<accession>A0A2A9PII2</accession>
<keyword evidence="7" id="KW-1185">Reference proteome</keyword>
<keyword evidence="2 4" id="KW-0863">Zinc-finger</keyword>
<protein>
    <recommendedName>
        <fullName evidence="5">MYND-type domain-containing protein</fullName>
    </recommendedName>
</protein>
<dbReference type="Gene3D" id="6.10.140.2220">
    <property type="match status" value="1"/>
</dbReference>
<dbReference type="STRING" id="268505.A0A2A9PII2"/>
<keyword evidence="3" id="KW-0862">Zinc</keyword>
<reference evidence="6 7" key="2">
    <citation type="journal article" date="2017" name="Sci. Rep.">
        <title>Ant-infecting Ophiocordyceps genomes reveal a high diversity of potential behavioral manipulation genes and a possible major role for enterotoxins.</title>
        <authorList>
            <person name="de Bekker C."/>
            <person name="Ohm R.A."/>
            <person name="Evans H.C."/>
            <person name="Brachmann A."/>
            <person name="Hughes D.P."/>
        </authorList>
    </citation>
    <scope>NUCLEOTIDE SEQUENCE [LARGE SCALE GENOMIC DNA]</scope>
    <source>
        <strain evidence="6 7">SC16a</strain>
    </source>
</reference>
<dbReference type="Proteomes" id="UP000037136">
    <property type="component" value="Unassembled WGS sequence"/>
</dbReference>
<keyword evidence="1" id="KW-0479">Metal-binding</keyword>
<feature type="domain" description="MYND-type" evidence="5">
    <location>
        <begin position="157"/>
        <end position="197"/>
    </location>
</feature>
<organism evidence="6 7">
    <name type="scientific">Ophiocordyceps unilateralis</name>
    <name type="common">Zombie-ant fungus</name>
    <name type="synonym">Torrubia unilateralis</name>
    <dbReference type="NCBI Taxonomy" id="268505"/>
    <lineage>
        <taxon>Eukaryota</taxon>
        <taxon>Fungi</taxon>
        <taxon>Dikarya</taxon>
        <taxon>Ascomycota</taxon>
        <taxon>Pezizomycotina</taxon>
        <taxon>Sordariomycetes</taxon>
        <taxon>Hypocreomycetidae</taxon>
        <taxon>Hypocreales</taxon>
        <taxon>Ophiocordycipitaceae</taxon>
        <taxon>Ophiocordyceps</taxon>
    </lineage>
</organism>
<dbReference type="SUPFAM" id="SSF144232">
    <property type="entry name" value="HIT/MYND zinc finger-like"/>
    <property type="match status" value="1"/>
</dbReference>
<evidence type="ECO:0000256" key="1">
    <source>
        <dbReference type="ARBA" id="ARBA00022723"/>
    </source>
</evidence>
<evidence type="ECO:0000313" key="6">
    <source>
        <dbReference type="EMBL" id="PFH60841.1"/>
    </source>
</evidence>
<reference evidence="6 7" key="1">
    <citation type="journal article" date="2015" name="BMC Genomics">
        <title>Gene expression during zombie ant biting behavior reflects the complexity underlying fungal parasitic behavioral manipulation.</title>
        <authorList>
            <person name="de Bekker C."/>
            <person name="Ohm R.A."/>
            <person name="Loreto R.G."/>
            <person name="Sebastian A."/>
            <person name="Albert I."/>
            <person name="Merrow M."/>
            <person name="Brachmann A."/>
            <person name="Hughes D.P."/>
        </authorList>
    </citation>
    <scope>NUCLEOTIDE SEQUENCE [LARGE SCALE GENOMIC DNA]</scope>
    <source>
        <strain evidence="6 7">SC16a</strain>
    </source>
</reference>
<evidence type="ECO:0000256" key="3">
    <source>
        <dbReference type="ARBA" id="ARBA00022833"/>
    </source>
</evidence>
<dbReference type="AlphaFoldDB" id="A0A2A9PII2"/>
<evidence type="ECO:0000256" key="2">
    <source>
        <dbReference type="ARBA" id="ARBA00022771"/>
    </source>
</evidence>
<dbReference type="PROSITE" id="PS50865">
    <property type="entry name" value="ZF_MYND_2"/>
    <property type="match status" value="1"/>
</dbReference>
<evidence type="ECO:0000313" key="7">
    <source>
        <dbReference type="Proteomes" id="UP000037136"/>
    </source>
</evidence>
<dbReference type="PROSITE" id="PS01360">
    <property type="entry name" value="ZF_MYND_1"/>
    <property type="match status" value="1"/>
</dbReference>
<dbReference type="Pfam" id="PF01753">
    <property type="entry name" value="zf-MYND"/>
    <property type="match status" value="1"/>
</dbReference>